<keyword evidence="1" id="KW-0472">Membrane</keyword>
<dbReference type="Proteomes" id="UP000245086">
    <property type="component" value="Unassembled WGS sequence"/>
</dbReference>
<sequence>MTDAAQGTSPTQRASASALWWIVMTTEFGLGLIAVWIWLLEPPLQFFGELGARDVGQCIVGLMVAVWCFGKVAVLAAQRRG</sequence>
<keyword evidence="3" id="KW-1185">Reference proteome</keyword>
<evidence type="ECO:0000256" key="1">
    <source>
        <dbReference type="SAM" id="Phobius"/>
    </source>
</evidence>
<evidence type="ECO:0000313" key="2">
    <source>
        <dbReference type="EMBL" id="GBF59082.1"/>
    </source>
</evidence>
<dbReference type="AlphaFoldDB" id="A0A2P2EDD7"/>
<dbReference type="RefSeq" id="WP_108985944.1">
    <property type="nucleotide sequence ID" value="NZ_BFBR01000010.1"/>
</dbReference>
<accession>A0A2P2EDD7</accession>
<name>A0A2P2EDD7_9PROT</name>
<comment type="caution">
    <text evidence="2">The sequence shown here is derived from an EMBL/GenBank/DDBJ whole genome shotgun (WGS) entry which is preliminary data.</text>
</comment>
<gene>
    <name evidence="2" type="ORF">PbB2_02774</name>
</gene>
<proteinExistence type="predicted"/>
<evidence type="ECO:0000313" key="3">
    <source>
        <dbReference type="Proteomes" id="UP000245086"/>
    </source>
</evidence>
<dbReference type="EMBL" id="BFBR01000010">
    <property type="protein sequence ID" value="GBF59082.1"/>
    <property type="molecule type" value="Genomic_DNA"/>
</dbReference>
<protein>
    <submittedName>
        <fullName evidence="2">Uncharacterized protein</fullName>
    </submittedName>
</protein>
<keyword evidence="1" id="KW-0812">Transmembrane</keyword>
<feature type="transmembrane region" description="Helical" evidence="1">
    <location>
        <begin position="18"/>
        <end position="39"/>
    </location>
</feature>
<reference evidence="2 3" key="1">
    <citation type="journal article" date="2018" name="Genome Announc.">
        <title>Draft Genome Sequence of "Candidatus Phycosocius bacilliformis," an Alphaproteobacterial Ectosymbiont of the Hydrocarbon-Producing Green Alga Botryococcus braunii.</title>
        <authorList>
            <person name="Tanabe Y."/>
            <person name="Yamaguchi H."/>
            <person name="Watanabe M.M."/>
        </authorList>
    </citation>
    <scope>NUCLEOTIDE SEQUENCE [LARGE SCALE GENOMIC DNA]</scope>
    <source>
        <strain evidence="2 3">BOTRYCO-2</strain>
    </source>
</reference>
<feature type="transmembrane region" description="Helical" evidence="1">
    <location>
        <begin position="59"/>
        <end position="77"/>
    </location>
</feature>
<keyword evidence="1" id="KW-1133">Transmembrane helix</keyword>
<organism evidence="2 3">
    <name type="scientific">Candidatus Phycosocius bacilliformis</name>
    <dbReference type="NCBI Taxonomy" id="1445552"/>
    <lineage>
        <taxon>Bacteria</taxon>
        <taxon>Pseudomonadati</taxon>
        <taxon>Pseudomonadota</taxon>
        <taxon>Alphaproteobacteria</taxon>
        <taxon>Caulobacterales</taxon>
        <taxon>Caulobacterales incertae sedis</taxon>
        <taxon>Candidatus Phycosocius</taxon>
    </lineage>
</organism>